<dbReference type="SUPFAM" id="SSF56047">
    <property type="entry name" value="Ribosomal protein S8"/>
    <property type="match status" value="1"/>
</dbReference>
<dbReference type="GO" id="GO:0003735">
    <property type="term" value="F:structural constituent of ribosome"/>
    <property type="evidence" value="ECO:0007669"/>
    <property type="project" value="InterPro"/>
</dbReference>
<accession>A0A5C1H7Y1</accession>
<dbReference type="GO" id="GO:1990904">
    <property type="term" value="C:ribonucleoprotein complex"/>
    <property type="evidence" value="ECO:0007669"/>
    <property type="project" value="UniProtKB-KW"/>
</dbReference>
<dbReference type="Pfam" id="PF00410">
    <property type="entry name" value="Ribosomal_S8"/>
    <property type="match status" value="1"/>
</dbReference>
<keyword evidence="2 4" id="KW-0689">Ribosomal protein</keyword>
<evidence type="ECO:0000313" key="4">
    <source>
        <dbReference type="EMBL" id="QEM01599.1"/>
    </source>
</evidence>
<dbReference type="GO" id="GO:0006412">
    <property type="term" value="P:translation"/>
    <property type="evidence" value="ECO:0007669"/>
    <property type="project" value="InterPro"/>
</dbReference>
<dbReference type="InterPro" id="IPR035987">
    <property type="entry name" value="Ribosomal_uS8_sf"/>
</dbReference>
<proteinExistence type="inferred from homology"/>
<evidence type="ECO:0000256" key="2">
    <source>
        <dbReference type="ARBA" id="ARBA00022980"/>
    </source>
</evidence>
<dbReference type="InterPro" id="IPR000630">
    <property type="entry name" value="Ribosomal_uS8"/>
</dbReference>
<organism evidence="4">
    <name type="scientific">Nephromyces sp. ex Molgula occidentalis</name>
    <dbReference type="NCBI Taxonomy" id="2544991"/>
    <lineage>
        <taxon>Eukaryota</taxon>
        <taxon>Sar</taxon>
        <taxon>Alveolata</taxon>
        <taxon>Apicomplexa</taxon>
        <taxon>Aconoidasida</taxon>
        <taxon>Nephromycida</taxon>
        <taxon>Nephromyces</taxon>
    </lineage>
</organism>
<dbReference type="EMBL" id="MK573200">
    <property type="protein sequence ID" value="QEM01599.1"/>
    <property type="molecule type" value="Genomic_DNA"/>
</dbReference>
<name>A0A5C1H7Y1_9APIC</name>
<comment type="similarity">
    <text evidence="1">Belongs to the universal ribosomal protein uS8 family.</text>
</comment>
<dbReference type="Gene3D" id="3.30.1370.30">
    <property type="match status" value="1"/>
</dbReference>
<dbReference type="AlphaFoldDB" id="A0A5C1H7Y1"/>
<evidence type="ECO:0000256" key="1">
    <source>
        <dbReference type="ARBA" id="ARBA00006471"/>
    </source>
</evidence>
<reference evidence="4" key="1">
    <citation type="journal article" date="2019" name="Genome Biol. Evol.">
        <title>Nephromyces represents a diverse and novel lineage of the Apicomplexa that has retained apicoplasts.</title>
        <authorList>
            <person name="Munoz-Gomez S.A."/>
            <person name="Durnin K."/>
            <person name="Eme L."/>
            <person name="Paight C."/>
            <person name="Lane C.E."/>
            <person name="Saffo M.B."/>
            <person name="Slamovits C.H."/>
        </authorList>
    </citation>
    <scope>NUCLEOTIDE SEQUENCE</scope>
    <source>
        <strain evidence="4">442</strain>
    </source>
</reference>
<evidence type="ECO:0000256" key="3">
    <source>
        <dbReference type="ARBA" id="ARBA00023274"/>
    </source>
</evidence>
<dbReference type="Gene3D" id="3.30.1490.10">
    <property type="match status" value="1"/>
</dbReference>
<protein>
    <submittedName>
        <fullName evidence="4">30S ribosomal protein S8</fullName>
    </submittedName>
</protein>
<dbReference type="GO" id="GO:0005840">
    <property type="term" value="C:ribosome"/>
    <property type="evidence" value="ECO:0007669"/>
    <property type="project" value="UniProtKB-KW"/>
</dbReference>
<keyword evidence="3" id="KW-0687">Ribonucleoprotein</keyword>
<sequence>MIFFNFLIHIKNSYLANKNFWYYPASNFLYNIGKILKINGYIKNIFWIKIKKKSILYLELNNKLNFKYIEKIKFFKNSNKNLYLNKKQLLNLNKLSGIYLLSTSKGIMTSNLAFKLNLGGKLICYVW</sequence>
<gene>
    <name evidence="4" type="primary">rps8</name>
</gene>